<evidence type="ECO:0000313" key="5">
    <source>
        <dbReference type="Proteomes" id="UP000483261"/>
    </source>
</evidence>
<dbReference type="AlphaFoldDB" id="A0A6M1R1C7"/>
<accession>A0A6M1R1C7</accession>
<feature type="region of interest" description="Disordered" evidence="2">
    <location>
        <begin position="146"/>
        <end position="475"/>
    </location>
</feature>
<keyword evidence="5" id="KW-1185">Reference proteome</keyword>
<dbReference type="PROSITE" id="PS50006">
    <property type="entry name" value="FHA_DOMAIN"/>
    <property type="match status" value="1"/>
</dbReference>
<gene>
    <name evidence="4" type="ORF">G5C66_25520</name>
</gene>
<evidence type="ECO:0000259" key="3">
    <source>
        <dbReference type="PROSITE" id="PS50006"/>
    </source>
</evidence>
<feature type="compositionally biased region" description="Acidic residues" evidence="2">
    <location>
        <begin position="197"/>
        <end position="216"/>
    </location>
</feature>
<proteinExistence type="predicted"/>
<dbReference type="Gene3D" id="2.60.200.20">
    <property type="match status" value="1"/>
</dbReference>
<feature type="domain" description="FHA" evidence="3">
    <location>
        <begin position="518"/>
        <end position="578"/>
    </location>
</feature>
<dbReference type="InterPro" id="IPR000253">
    <property type="entry name" value="FHA_dom"/>
</dbReference>
<protein>
    <submittedName>
        <fullName evidence="4">FHA domain-containing protein</fullName>
    </submittedName>
</protein>
<reference evidence="4 5" key="1">
    <citation type="submission" date="2020-02" db="EMBL/GenBank/DDBJ databases">
        <title>Whole-genome analyses of novel actinobacteria.</title>
        <authorList>
            <person name="Sahin N."/>
        </authorList>
    </citation>
    <scope>NUCLEOTIDE SEQUENCE [LARGE SCALE GENOMIC DNA]</scope>
    <source>
        <strain evidence="4 5">KC13</strain>
    </source>
</reference>
<dbReference type="InterPro" id="IPR008984">
    <property type="entry name" value="SMAD_FHA_dom_sf"/>
</dbReference>
<evidence type="ECO:0000256" key="1">
    <source>
        <dbReference type="ARBA" id="ARBA00022553"/>
    </source>
</evidence>
<dbReference type="SUPFAM" id="SSF49879">
    <property type="entry name" value="SMAD/FHA domain"/>
    <property type="match status" value="1"/>
</dbReference>
<keyword evidence="1" id="KW-0597">Phosphoprotein</keyword>
<feature type="compositionally biased region" description="Pro residues" evidence="2">
    <location>
        <begin position="413"/>
        <end position="448"/>
    </location>
</feature>
<evidence type="ECO:0000313" key="4">
    <source>
        <dbReference type="EMBL" id="NGN96083.1"/>
    </source>
</evidence>
<dbReference type="RefSeq" id="WP_165114654.1">
    <property type="nucleotide sequence ID" value="NZ_JAALAA010000046.1"/>
</dbReference>
<feature type="compositionally biased region" description="Acidic residues" evidence="2">
    <location>
        <begin position="283"/>
        <end position="293"/>
    </location>
</feature>
<organism evidence="4 5">
    <name type="scientific">Nocardioides turkmenicus</name>
    <dbReference type="NCBI Taxonomy" id="2711220"/>
    <lineage>
        <taxon>Bacteria</taxon>
        <taxon>Bacillati</taxon>
        <taxon>Actinomycetota</taxon>
        <taxon>Actinomycetes</taxon>
        <taxon>Propionibacteriales</taxon>
        <taxon>Nocardioidaceae</taxon>
        <taxon>Nocardioides</taxon>
    </lineage>
</organism>
<dbReference type="Pfam" id="PF00498">
    <property type="entry name" value="FHA"/>
    <property type="match status" value="1"/>
</dbReference>
<feature type="compositionally biased region" description="Pro residues" evidence="2">
    <location>
        <begin position="376"/>
        <end position="398"/>
    </location>
</feature>
<feature type="compositionally biased region" description="Acidic residues" evidence="2">
    <location>
        <begin position="457"/>
        <end position="468"/>
    </location>
</feature>
<feature type="compositionally biased region" description="Basic and acidic residues" evidence="2">
    <location>
        <begin position="352"/>
        <end position="363"/>
    </location>
</feature>
<feature type="compositionally biased region" description="Low complexity" evidence="2">
    <location>
        <begin position="320"/>
        <end position="333"/>
    </location>
</feature>
<feature type="compositionally biased region" description="Low complexity" evidence="2">
    <location>
        <begin position="167"/>
        <end position="177"/>
    </location>
</feature>
<comment type="caution">
    <text evidence="4">The sequence shown here is derived from an EMBL/GenBank/DDBJ whole genome shotgun (WGS) entry which is preliminary data.</text>
</comment>
<feature type="compositionally biased region" description="Acidic residues" evidence="2">
    <location>
        <begin position="334"/>
        <end position="351"/>
    </location>
</feature>
<dbReference type="Proteomes" id="UP000483261">
    <property type="component" value="Unassembled WGS sequence"/>
</dbReference>
<feature type="compositionally biased region" description="Basic and acidic residues" evidence="2">
    <location>
        <begin position="294"/>
        <end position="312"/>
    </location>
</feature>
<sequence>MSEPATIASTSYTPGTWFGIIGESATVLLPPSEKSRAGALWALVDDGAGFDEVLDALVATGLSSLPGFVLISGDVTPDGGSVRTVVRGPSVVSFESVEGSVEVDGSSSKTWVERTLEGVTRMSVSLGDEGVTGEPMTALGGLLRVSGLEVPPPAPESSQDDSPESRAGFVGAPVAVEEAADDSVEEPAQADPLTDPLPEESYADSAEEQGLDEDEPVAAPPSLSVVPPIPVSGDLPGLGNDSDADPDEPVSVNRGEESGDAPAPRHDDLTEPTEAFEMPAAQEVDDQNVDDQDYPEHASRGYEDDYASDEHAAAVASSFGPSAVSPEPVVEPEVGPDAETEVLAAVEDEPYDEKSYDEQRSFDEPESAQARDFGPPSMPPPPPLTTPPPPPVDVPPAPFEDAPADGLIDSAPIEPPPVDAPAADIPPAPPAPPAFPAPPAPPAPPVAPIPESRDEPVWEEPTPDEDDHDGLTRVGVGEDLNAGLAGIPGQPEAPKVTAYPVARLEFSSGDRVDVDRVVLVGRAPEASRFTPTEQPMLVTVPSPHQEISSTHCEIRPGAGVDHGAAVVTDLGSTNGTVLVQPGLGPEDLRPGVPVQLMPGAVIDLGDSLTIRVTNP</sequence>
<name>A0A6M1R1C7_9ACTN</name>
<evidence type="ECO:0000256" key="2">
    <source>
        <dbReference type="SAM" id="MobiDB-lite"/>
    </source>
</evidence>
<dbReference type="EMBL" id="JAALAA010000046">
    <property type="protein sequence ID" value="NGN96083.1"/>
    <property type="molecule type" value="Genomic_DNA"/>
</dbReference>